<comment type="caution">
    <text evidence="2">The sequence shown here is derived from an EMBL/GenBank/DDBJ whole genome shotgun (WGS) entry which is preliminary data.</text>
</comment>
<reference evidence="2" key="1">
    <citation type="submission" date="2022-06" db="EMBL/GenBank/DDBJ databases">
        <title>Uncovering the hologenomic basis of an extraordinary plant invasion.</title>
        <authorList>
            <person name="Bieker V.C."/>
            <person name="Martin M.D."/>
            <person name="Gilbert T."/>
            <person name="Hodgins K."/>
            <person name="Battlay P."/>
            <person name="Petersen B."/>
            <person name="Wilson J."/>
        </authorList>
    </citation>
    <scope>NUCLEOTIDE SEQUENCE</scope>
    <source>
        <strain evidence="2">AA19_3_7</strain>
        <tissue evidence="2">Leaf</tissue>
    </source>
</reference>
<feature type="compositionally biased region" description="Basic and acidic residues" evidence="1">
    <location>
        <begin position="1"/>
        <end position="16"/>
    </location>
</feature>
<organism evidence="2 3">
    <name type="scientific">Ambrosia artemisiifolia</name>
    <name type="common">Common ragweed</name>
    <dbReference type="NCBI Taxonomy" id="4212"/>
    <lineage>
        <taxon>Eukaryota</taxon>
        <taxon>Viridiplantae</taxon>
        <taxon>Streptophyta</taxon>
        <taxon>Embryophyta</taxon>
        <taxon>Tracheophyta</taxon>
        <taxon>Spermatophyta</taxon>
        <taxon>Magnoliopsida</taxon>
        <taxon>eudicotyledons</taxon>
        <taxon>Gunneridae</taxon>
        <taxon>Pentapetalae</taxon>
        <taxon>asterids</taxon>
        <taxon>campanulids</taxon>
        <taxon>Asterales</taxon>
        <taxon>Asteraceae</taxon>
        <taxon>Asteroideae</taxon>
        <taxon>Heliantheae alliance</taxon>
        <taxon>Heliantheae</taxon>
        <taxon>Ambrosia</taxon>
    </lineage>
</organism>
<feature type="region of interest" description="Disordered" evidence="1">
    <location>
        <begin position="1"/>
        <end position="24"/>
    </location>
</feature>
<dbReference type="AlphaFoldDB" id="A0AAD5D8R3"/>
<proteinExistence type="predicted"/>
<accession>A0AAD5D8R3</accession>
<gene>
    <name evidence="2" type="ORF">M8C21_021260</name>
</gene>
<protein>
    <submittedName>
        <fullName evidence="2">Uncharacterized protein</fullName>
    </submittedName>
</protein>
<dbReference type="Proteomes" id="UP001206925">
    <property type="component" value="Unassembled WGS sequence"/>
</dbReference>
<evidence type="ECO:0000313" key="3">
    <source>
        <dbReference type="Proteomes" id="UP001206925"/>
    </source>
</evidence>
<keyword evidence="3" id="KW-1185">Reference proteome</keyword>
<dbReference type="EMBL" id="JAMZMK010005292">
    <property type="protein sequence ID" value="KAI7753740.1"/>
    <property type="molecule type" value="Genomic_DNA"/>
</dbReference>
<name>A0AAD5D8R3_AMBAR</name>
<sequence>MAASQVKDEKQEENKKAFNSNQYSKRMWKDFKRKGTYSSEGHDL</sequence>
<evidence type="ECO:0000313" key="2">
    <source>
        <dbReference type="EMBL" id="KAI7753740.1"/>
    </source>
</evidence>
<evidence type="ECO:0000256" key="1">
    <source>
        <dbReference type="SAM" id="MobiDB-lite"/>
    </source>
</evidence>